<keyword evidence="10" id="KW-0732">Signal</keyword>
<feature type="binding site" evidence="8">
    <location>
        <position position="483"/>
    </location>
    <ligand>
        <name>Zn(2+)</name>
        <dbReference type="ChEBI" id="CHEBI:29105"/>
        <label>2</label>
    </ligand>
</feature>
<dbReference type="PROSITE" id="PS00123">
    <property type="entry name" value="ALKALINE_PHOSPHATASE"/>
    <property type="match status" value="1"/>
</dbReference>
<dbReference type="SMART" id="SM00098">
    <property type="entry name" value="alkPPc"/>
    <property type="match status" value="1"/>
</dbReference>
<dbReference type="SUPFAM" id="SSF53649">
    <property type="entry name" value="Alkaline phosphatase-like"/>
    <property type="match status" value="1"/>
</dbReference>
<keyword evidence="3 8" id="KW-0479">Metal-binding</keyword>
<evidence type="ECO:0000256" key="10">
    <source>
        <dbReference type="SAM" id="SignalP"/>
    </source>
</evidence>
<feature type="binding site" evidence="8">
    <location>
        <position position="478"/>
    </location>
    <ligand>
        <name>Mg(2+)</name>
        <dbReference type="ChEBI" id="CHEBI:18420"/>
    </ligand>
</feature>
<organism evidence="11 12">
    <name type="scientific">Rapidithrix thailandica</name>
    <dbReference type="NCBI Taxonomy" id="413964"/>
    <lineage>
        <taxon>Bacteria</taxon>
        <taxon>Pseudomonadati</taxon>
        <taxon>Bacteroidota</taxon>
        <taxon>Cytophagia</taxon>
        <taxon>Cytophagales</taxon>
        <taxon>Flammeovirgaceae</taxon>
        <taxon>Rapidithrix</taxon>
    </lineage>
</organism>
<evidence type="ECO:0000256" key="1">
    <source>
        <dbReference type="ARBA" id="ARBA00005984"/>
    </source>
</evidence>
<evidence type="ECO:0000256" key="4">
    <source>
        <dbReference type="ARBA" id="ARBA00022801"/>
    </source>
</evidence>
<dbReference type="AlphaFoldDB" id="A0AAW9S371"/>
<dbReference type="InterPro" id="IPR017946">
    <property type="entry name" value="PLC-like_Pdiesterase_TIM-brl"/>
</dbReference>
<feature type="binding site" evidence="8">
    <location>
        <position position="286"/>
    </location>
    <ligand>
        <name>Zn(2+)</name>
        <dbReference type="ChEBI" id="CHEBI:29105"/>
        <label>2</label>
    </ligand>
</feature>
<feature type="binding site" evidence="8">
    <location>
        <position position="526"/>
    </location>
    <ligand>
        <name>Zn(2+)</name>
        <dbReference type="ChEBI" id="CHEBI:29105"/>
        <label>2</label>
    </ligand>
</feature>
<dbReference type="Pfam" id="PF13653">
    <property type="entry name" value="GDPD_2"/>
    <property type="match status" value="1"/>
</dbReference>
<dbReference type="GO" id="GO:0008081">
    <property type="term" value="F:phosphoric diester hydrolase activity"/>
    <property type="evidence" value="ECO:0007669"/>
    <property type="project" value="InterPro"/>
</dbReference>
<feature type="binding site" evidence="8">
    <location>
        <position position="487"/>
    </location>
    <ligand>
        <name>Zn(2+)</name>
        <dbReference type="ChEBI" id="CHEBI:29105"/>
        <label>2</label>
    </ligand>
</feature>
<feature type="chain" id="PRO_5043387466" evidence="10">
    <location>
        <begin position="22"/>
        <end position="587"/>
    </location>
</feature>
<dbReference type="CDD" id="cd08577">
    <property type="entry name" value="PI-PLCc_GDPD_SF_unchar3"/>
    <property type="match status" value="1"/>
</dbReference>
<dbReference type="InterPro" id="IPR001952">
    <property type="entry name" value="Alkaline_phosphatase"/>
</dbReference>
<feature type="binding site" evidence="8">
    <location>
        <position position="380"/>
    </location>
    <ligand>
        <name>Mg(2+)</name>
        <dbReference type="ChEBI" id="CHEBI:18420"/>
    </ligand>
</feature>
<feature type="binding site" evidence="8">
    <location>
        <position position="286"/>
    </location>
    <ligand>
        <name>Mg(2+)</name>
        <dbReference type="ChEBI" id="CHEBI:18420"/>
    </ligand>
</feature>
<evidence type="ECO:0000256" key="8">
    <source>
        <dbReference type="PIRSR" id="PIRSR601952-2"/>
    </source>
</evidence>
<feature type="active site" description="Phosphoserine intermediate" evidence="7">
    <location>
        <position position="327"/>
    </location>
</feature>
<dbReference type="Gene3D" id="3.20.20.190">
    <property type="entry name" value="Phosphatidylinositol (PI) phosphodiesterase"/>
    <property type="match status" value="1"/>
</dbReference>
<evidence type="ECO:0000256" key="9">
    <source>
        <dbReference type="RuleBase" id="RU003946"/>
    </source>
</evidence>
<keyword evidence="12" id="KW-1185">Reference proteome</keyword>
<comment type="similarity">
    <text evidence="1 9">Belongs to the alkaline phosphatase family.</text>
</comment>
<dbReference type="EC" id="3.1.3.1" evidence="11"/>
<keyword evidence="6 8" id="KW-0460">Magnesium</keyword>
<protein>
    <submittedName>
        <fullName evidence="11">Alkaline phosphatase</fullName>
        <ecNumber evidence="11">3.1.3.1</ecNumber>
    </submittedName>
</protein>
<feature type="binding site" evidence="8">
    <location>
        <position position="525"/>
    </location>
    <ligand>
        <name>Zn(2+)</name>
        <dbReference type="ChEBI" id="CHEBI:29105"/>
        <label>2</label>
    </ligand>
</feature>
<dbReference type="InterPro" id="IPR018299">
    <property type="entry name" value="Alkaline_phosphatase_AS"/>
</dbReference>
<evidence type="ECO:0000256" key="3">
    <source>
        <dbReference type="ARBA" id="ARBA00022723"/>
    </source>
</evidence>
<evidence type="ECO:0000313" key="12">
    <source>
        <dbReference type="Proteomes" id="UP001403385"/>
    </source>
</evidence>
<dbReference type="Gene3D" id="3.40.720.10">
    <property type="entry name" value="Alkaline Phosphatase, subunit A"/>
    <property type="match status" value="1"/>
</dbReference>
<evidence type="ECO:0000256" key="6">
    <source>
        <dbReference type="ARBA" id="ARBA00022842"/>
    </source>
</evidence>
<dbReference type="CDD" id="cd16012">
    <property type="entry name" value="ALP"/>
    <property type="match status" value="1"/>
</dbReference>
<dbReference type="Proteomes" id="UP001403385">
    <property type="component" value="Unassembled WGS sequence"/>
</dbReference>
<dbReference type="PANTHER" id="PTHR11596:SF5">
    <property type="entry name" value="ALKALINE PHOSPHATASE"/>
    <property type="match status" value="1"/>
</dbReference>
<dbReference type="InterPro" id="IPR039559">
    <property type="entry name" value="AIM6_PI-PLC-like_dom"/>
</dbReference>
<feature type="signal peptide" evidence="10">
    <location>
        <begin position="1"/>
        <end position="21"/>
    </location>
</feature>
<keyword evidence="4 11" id="KW-0378">Hydrolase</keyword>
<name>A0AAW9S371_9BACT</name>
<evidence type="ECO:0000256" key="5">
    <source>
        <dbReference type="ARBA" id="ARBA00022833"/>
    </source>
</evidence>
<dbReference type="PRINTS" id="PR00113">
    <property type="entry name" value="ALKPHPHTASE"/>
</dbReference>
<comment type="cofactor">
    <cofactor evidence="8">
        <name>Mg(2+)</name>
        <dbReference type="ChEBI" id="CHEBI:18420"/>
    </cofactor>
    <text evidence="8">Binds 1 Mg(2+) ion.</text>
</comment>
<proteinExistence type="inferred from homology"/>
<reference evidence="11 12" key="1">
    <citation type="submission" date="2024-04" db="EMBL/GenBank/DDBJ databases">
        <title>Novel genus in family Flammeovirgaceae.</title>
        <authorList>
            <person name="Nguyen T.H."/>
            <person name="Vuong T.Q."/>
            <person name="Le H."/>
            <person name="Kim S.-G."/>
        </authorList>
    </citation>
    <scope>NUCLEOTIDE SEQUENCE [LARGE SCALE GENOMIC DNA]</scope>
    <source>
        <strain evidence="11 12">JCM 23209</strain>
    </source>
</reference>
<evidence type="ECO:0000313" key="11">
    <source>
        <dbReference type="EMBL" id="MEN7551622.1"/>
    </source>
</evidence>
<dbReference type="GO" id="GO:0006629">
    <property type="term" value="P:lipid metabolic process"/>
    <property type="evidence" value="ECO:0007669"/>
    <property type="project" value="InterPro"/>
</dbReference>
<evidence type="ECO:0000256" key="2">
    <source>
        <dbReference type="ARBA" id="ARBA00022553"/>
    </source>
</evidence>
<dbReference type="InterPro" id="IPR017850">
    <property type="entry name" value="Alkaline_phosphatase_core_sf"/>
</dbReference>
<feature type="binding site" evidence="8">
    <location>
        <position position="378"/>
    </location>
    <ligand>
        <name>Mg(2+)</name>
        <dbReference type="ChEBI" id="CHEBI:18420"/>
    </ligand>
</feature>
<dbReference type="RefSeq" id="WP_346824402.1">
    <property type="nucleotide sequence ID" value="NZ_JBDKWZ010000024.1"/>
</dbReference>
<comment type="cofactor">
    <cofactor evidence="8">
        <name>Zn(2+)</name>
        <dbReference type="ChEBI" id="CHEBI:29105"/>
    </cofactor>
    <text evidence="8">Binds 2 Zn(2+) ions.</text>
</comment>
<dbReference type="GO" id="GO:0004035">
    <property type="term" value="F:alkaline phosphatase activity"/>
    <property type="evidence" value="ECO:0007669"/>
    <property type="project" value="UniProtKB-EC"/>
</dbReference>
<evidence type="ECO:0000256" key="7">
    <source>
        <dbReference type="PIRSR" id="PIRSR601952-1"/>
    </source>
</evidence>
<sequence length="587" mass="65292">MKLSFVLLLFISCFFSENAIAQHKPLLHSHNDYYHKIPFLTAYHHGFSSIEVDVILKNGELYVAHSEDEIVENRTIESLYLQPLLAQAEQGFTHSFTLLVDVKREAKGSLEQLKVLLEPHKGHFYPYTQKNAPKIVISGSRPLPKEMGDCPEYLFFDGRIEEKYDEKASAKVPLISLPFARVSRWNGKGNIPAGDLKKLRIIIDKVHAQGKKIRFWGTPDTKTTWKAFARLGIDYINTDKVEQVAGYFDKLERNEFQSAVTHPIYTPRKRDFSNKKPQNIILLIGDGMGITQIYSGYTANKGQLSLFQMPVTGLSITQSADSYITDSAAGATAMATGNKSNNRMVGTKPDSTKAVSLTEIARQKQMKTGVISMGDITDATPAAFYAHQPNRNMSKEIAQELLSSSLDFAVGSGAHHFSSTSVSDELPQNIKTGEKCIVVYPNEKMNRILDGREELFGKVFTSALEHLTNKKGFFLMAEGAQIDIGGHFNDFPYVVSEVLDFDKVIGKALEYADKHQNTLVIVTADHETGGLSLLDGDVQKGYVEGSFSTNDHSAVMVPVFAYGPGAELFQGVYQNTEIFHKILSLIK</sequence>
<accession>A0AAW9S371</accession>
<gene>
    <name evidence="11" type="ORF">AAG747_27150</name>
</gene>
<dbReference type="EMBL" id="JBDKWZ010000024">
    <property type="protein sequence ID" value="MEN7551622.1"/>
    <property type="molecule type" value="Genomic_DNA"/>
</dbReference>
<dbReference type="GO" id="GO:0046872">
    <property type="term" value="F:metal ion binding"/>
    <property type="evidence" value="ECO:0007669"/>
    <property type="project" value="UniProtKB-KW"/>
</dbReference>
<dbReference type="Pfam" id="PF00245">
    <property type="entry name" value="Alk_phosphatase"/>
    <property type="match status" value="3"/>
</dbReference>
<dbReference type="SUPFAM" id="SSF51695">
    <property type="entry name" value="PLC-like phosphodiesterases"/>
    <property type="match status" value="1"/>
</dbReference>
<keyword evidence="2" id="KW-0597">Phosphoprotein</keyword>
<comment type="caution">
    <text evidence="11">The sequence shown here is derived from an EMBL/GenBank/DDBJ whole genome shotgun (WGS) entry which is preliminary data.</text>
</comment>
<keyword evidence="5 8" id="KW-0862">Zinc</keyword>
<dbReference type="PANTHER" id="PTHR11596">
    <property type="entry name" value="ALKALINE PHOSPHATASE"/>
    <property type="match status" value="1"/>
</dbReference>